<dbReference type="SUPFAM" id="SSF48498">
    <property type="entry name" value="Tetracyclin repressor-like, C-terminal domain"/>
    <property type="match status" value="1"/>
</dbReference>
<keyword evidence="2 4" id="KW-0238">DNA-binding</keyword>
<dbReference type="Pfam" id="PF16859">
    <property type="entry name" value="TetR_C_11"/>
    <property type="match status" value="1"/>
</dbReference>
<proteinExistence type="predicted"/>
<comment type="caution">
    <text evidence="7">The sequence shown here is derived from an EMBL/GenBank/DDBJ whole genome shotgun (WGS) entry which is preliminary data.</text>
</comment>
<evidence type="ECO:0000256" key="4">
    <source>
        <dbReference type="PROSITE-ProRule" id="PRU00335"/>
    </source>
</evidence>
<dbReference type="InterPro" id="IPR036271">
    <property type="entry name" value="Tet_transcr_reg_TetR-rel_C_sf"/>
</dbReference>
<feature type="domain" description="HTH tetR-type" evidence="6">
    <location>
        <begin position="36"/>
        <end position="96"/>
    </location>
</feature>
<protein>
    <submittedName>
        <fullName evidence="7">TetR family transcriptional regulator</fullName>
    </submittedName>
</protein>
<evidence type="ECO:0000313" key="7">
    <source>
        <dbReference type="EMBL" id="RBM01139.1"/>
    </source>
</evidence>
<keyword evidence="1" id="KW-0805">Transcription regulation</keyword>
<dbReference type="PROSITE" id="PS50977">
    <property type="entry name" value="HTH_TETR_2"/>
    <property type="match status" value="1"/>
</dbReference>
<dbReference type="PRINTS" id="PR00455">
    <property type="entry name" value="HTHTETR"/>
</dbReference>
<dbReference type="PANTHER" id="PTHR30055">
    <property type="entry name" value="HTH-TYPE TRANSCRIPTIONAL REGULATOR RUTR"/>
    <property type="match status" value="1"/>
</dbReference>
<evidence type="ECO:0000256" key="5">
    <source>
        <dbReference type="SAM" id="MobiDB-lite"/>
    </source>
</evidence>
<evidence type="ECO:0000256" key="3">
    <source>
        <dbReference type="ARBA" id="ARBA00023163"/>
    </source>
</evidence>
<dbReference type="InterPro" id="IPR009057">
    <property type="entry name" value="Homeodomain-like_sf"/>
</dbReference>
<feature type="region of interest" description="Disordered" evidence="5">
    <location>
        <begin position="14"/>
        <end position="37"/>
    </location>
</feature>
<dbReference type="InterPro" id="IPR011075">
    <property type="entry name" value="TetR_C"/>
</dbReference>
<keyword evidence="3" id="KW-0804">Transcription</keyword>
<evidence type="ECO:0000256" key="1">
    <source>
        <dbReference type="ARBA" id="ARBA00023015"/>
    </source>
</evidence>
<feature type="DNA-binding region" description="H-T-H motif" evidence="4">
    <location>
        <begin position="59"/>
        <end position="78"/>
    </location>
</feature>
<keyword evidence="8" id="KW-1185">Reference proteome</keyword>
<dbReference type="GO" id="GO:0000976">
    <property type="term" value="F:transcription cis-regulatory region binding"/>
    <property type="evidence" value="ECO:0007669"/>
    <property type="project" value="TreeGrafter"/>
</dbReference>
<dbReference type="Proteomes" id="UP000252167">
    <property type="component" value="Unassembled WGS sequence"/>
</dbReference>
<dbReference type="GO" id="GO:0003700">
    <property type="term" value="F:DNA-binding transcription factor activity"/>
    <property type="evidence" value="ECO:0007669"/>
    <property type="project" value="TreeGrafter"/>
</dbReference>
<dbReference type="Pfam" id="PF00440">
    <property type="entry name" value="TetR_N"/>
    <property type="match status" value="1"/>
</dbReference>
<dbReference type="EMBL" id="POAF01000004">
    <property type="protein sequence ID" value="RBM01139.1"/>
    <property type="molecule type" value="Genomic_DNA"/>
</dbReference>
<dbReference type="Gene3D" id="1.10.10.60">
    <property type="entry name" value="Homeodomain-like"/>
    <property type="match status" value="1"/>
</dbReference>
<dbReference type="InterPro" id="IPR001647">
    <property type="entry name" value="HTH_TetR"/>
</dbReference>
<dbReference type="PANTHER" id="PTHR30055:SF148">
    <property type="entry name" value="TETR-FAMILY TRANSCRIPTIONAL REGULATOR"/>
    <property type="match status" value="1"/>
</dbReference>
<sequence>MNHGALTLDRLVRVSDDQESSTGAPAPAKRGRPRQAGKNEQILGAAQQLLAECGFAAFTMDAVATRVGASKATIYRRWSSRTQLLSEAISTLEWSAKAPDTGSLRADLIALADVWFAEDPQRDAIFVNLLAALPQDDTLHELYISKLAGPRAELVKQVLDQAAARGELATTAAVERTRGIIPGLVFHRLAVERLPVDRAYITSLIDHVVLPVLQRCAINA</sequence>
<dbReference type="SUPFAM" id="SSF46689">
    <property type="entry name" value="Homeodomain-like"/>
    <property type="match status" value="1"/>
</dbReference>
<organism evidence="7 8">
    <name type="scientific">Glutamicibacter soli</name>
    <dbReference type="NCBI Taxonomy" id="453836"/>
    <lineage>
        <taxon>Bacteria</taxon>
        <taxon>Bacillati</taxon>
        <taxon>Actinomycetota</taxon>
        <taxon>Actinomycetes</taxon>
        <taxon>Micrococcales</taxon>
        <taxon>Micrococcaceae</taxon>
        <taxon>Glutamicibacter</taxon>
    </lineage>
</organism>
<accession>A0A365YF29</accession>
<gene>
    <name evidence="7" type="ORF">C1H84_10175</name>
</gene>
<evidence type="ECO:0000256" key="2">
    <source>
        <dbReference type="ARBA" id="ARBA00023125"/>
    </source>
</evidence>
<name>A0A365YF29_9MICC</name>
<dbReference type="AlphaFoldDB" id="A0A365YF29"/>
<dbReference type="Gene3D" id="1.10.357.10">
    <property type="entry name" value="Tetracycline Repressor, domain 2"/>
    <property type="match status" value="1"/>
</dbReference>
<dbReference type="InterPro" id="IPR050109">
    <property type="entry name" value="HTH-type_TetR-like_transc_reg"/>
</dbReference>
<reference evidence="7 8" key="1">
    <citation type="submission" date="2018-01" db="EMBL/GenBank/DDBJ databases">
        <title>Glutamicibacter soli strain NHPC-3 Whole genome sequence and assembly.</title>
        <authorList>
            <person name="Choudhury P."/>
            <person name="Gupta D."/>
            <person name="Sengupta K."/>
            <person name="Jawed A."/>
            <person name="Sultana N."/>
            <person name="Saha P."/>
        </authorList>
    </citation>
    <scope>NUCLEOTIDE SEQUENCE [LARGE SCALE GENOMIC DNA]</scope>
    <source>
        <strain evidence="7 8">NHPC-3</strain>
    </source>
</reference>
<evidence type="ECO:0000313" key="8">
    <source>
        <dbReference type="Proteomes" id="UP000252167"/>
    </source>
</evidence>
<evidence type="ECO:0000259" key="6">
    <source>
        <dbReference type="PROSITE" id="PS50977"/>
    </source>
</evidence>